<evidence type="ECO:0000313" key="2">
    <source>
        <dbReference type="EMBL" id="GIO40875.1"/>
    </source>
</evidence>
<keyword evidence="3" id="KW-1185">Reference proteome</keyword>
<dbReference type="PANTHER" id="PTHR38813">
    <property type="match status" value="1"/>
</dbReference>
<dbReference type="Gene3D" id="3.30.2310.20">
    <property type="entry name" value="RelE-like"/>
    <property type="match status" value="1"/>
</dbReference>
<gene>
    <name evidence="2" type="ORF">J41TS4_06330</name>
</gene>
<dbReference type="Proteomes" id="UP000678895">
    <property type="component" value="Unassembled WGS sequence"/>
</dbReference>
<dbReference type="SUPFAM" id="SSF143011">
    <property type="entry name" value="RelE-like"/>
    <property type="match status" value="1"/>
</dbReference>
<sequence>MNLKYKVTFSSEAEKNLRKIDRVTARRIFISLEELSNDPFNNPNTKKMKGKEGMIFRLRVGAYRIIYEVLNNELIIFVVRIGPRGDIYK</sequence>
<dbReference type="InterPro" id="IPR052747">
    <property type="entry name" value="TA_system_RelE_toxin"/>
</dbReference>
<accession>A0A919Y1S9</accession>
<keyword evidence="1" id="KW-1277">Toxin-antitoxin system</keyword>
<dbReference type="AlphaFoldDB" id="A0A919Y1S9"/>
<dbReference type="InterPro" id="IPR035093">
    <property type="entry name" value="RelE/ParE_toxin_dom_sf"/>
</dbReference>
<organism evidence="2 3">
    <name type="scientific">Paenibacillus apis</name>
    <dbReference type="NCBI Taxonomy" id="1792174"/>
    <lineage>
        <taxon>Bacteria</taxon>
        <taxon>Bacillati</taxon>
        <taxon>Bacillota</taxon>
        <taxon>Bacilli</taxon>
        <taxon>Bacillales</taxon>
        <taxon>Paenibacillaceae</taxon>
        <taxon>Paenibacillus</taxon>
    </lineage>
</organism>
<comment type="caution">
    <text evidence="2">The sequence shown here is derived from an EMBL/GenBank/DDBJ whole genome shotgun (WGS) entry which is preliminary data.</text>
</comment>
<evidence type="ECO:0008006" key="4">
    <source>
        <dbReference type="Google" id="ProtNLM"/>
    </source>
</evidence>
<name>A0A919Y1S9_9BACL</name>
<reference evidence="2" key="1">
    <citation type="submission" date="2021-03" db="EMBL/GenBank/DDBJ databases">
        <title>Antimicrobial resistance genes in bacteria isolated from Japanese honey, and their potential for conferring macrolide and lincosamide resistance in the American foulbrood pathogen Paenibacillus larvae.</title>
        <authorList>
            <person name="Okamoto M."/>
            <person name="Kumagai M."/>
            <person name="Kanamori H."/>
            <person name="Takamatsu D."/>
        </authorList>
    </citation>
    <scope>NUCLEOTIDE SEQUENCE</scope>
    <source>
        <strain evidence="2">J41TS4</strain>
    </source>
</reference>
<evidence type="ECO:0000256" key="1">
    <source>
        <dbReference type="ARBA" id="ARBA00022649"/>
    </source>
</evidence>
<protein>
    <recommendedName>
        <fullName evidence="4">Type II toxin-antitoxin system RelE/ParE family toxin</fullName>
    </recommendedName>
</protein>
<dbReference type="InterPro" id="IPR007712">
    <property type="entry name" value="RelE/ParE_toxin"/>
</dbReference>
<evidence type="ECO:0000313" key="3">
    <source>
        <dbReference type="Proteomes" id="UP000678895"/>
    </source>
</evidence>
<dbReference type="EMBL" id="BORS01000002">
    <property type="protein sequence ID" value="GIO40875.1"/>
    <property type="molecule type" value="Genomic_DNA"/>
</dbReference>
<proteinExistence type="predicted"/>
<dbReference type="Pfam" id="PF05016">
    <property type="entry name" value="ParE_toxin"/>
    <property type="match status" value="1"/>
</dbReference>
<dbReference type="PANTHER" id="PTHR38813:SF1">
    <property type="entry name" value="TOXIN RELE1-RELATED"/>
    <property type="match status" value="1"/>
</dbReference>
<dbReference type="RefSeq" id="WP_301624820.1">
    <property type="nucleotide sequence ID" value="NZ_BORS01000002.1"/>
</dbReference>